<dbReference type="OrthoDB" id="448686at2759"/>
<feature type="region of interest" description="Disordered" evidence="1">
    <location>
        <begin position="458"/>
        <end position="541"/>
    </location>
</feature>
<dbReference type="Proteomes" id="UP000030763">
    <property type="component" value="Unassembled WGS sequence"/>
</dbReference>
<accession>U6M313</accession>
<evidence type="ECO:0000256" key="1">
    <source>
        <dbReference type="SAM" id="MobiDB-lite"/>
    </source>
</evidence>
<organism evidence="2 3">
    <name type="scientific">Eimeria maxima</name>
    <name type="common">Coccidian parasite</name>
    <dbReference type="NCBI Taxonomy" id="5804"/>
    <lineage>
        <taxon>Eukaryota</taxon>
        <taxon>Sar</taxon>
        <taxon>Alveolata</taxon>
        <taxon>Apicomplexa</taxon>
        <taxon>Conoidasida</taxon>
        <taxon>Coccidia</taxon>
        <taxon>Eucoccidiorida</taxon>
        <taxon>Eimeriorina</taxon>
        <taxon>Eimeriidae</taxon>
        <taxon>Eimeria</taxon>
    </lineage>
</organism>
<gene>
    <name evidence="2" type="ORF">EMWEY_00008890</name>
</gene>
<keyword evidence="3" id="KW-1185">Reference proteome</keyword>
<dbReference type="VEuPathDB" id="ToxoDB:EMWEY_00008890"/>
<feature type="compositionally biased region" description="Low complexity" evidence="1">
    <location>
        <begin position="481"/>
        <end position="501"/>
    </location>
</feature>
<reference evidence="2" key="2">
    <citation type="submission" date="2013-10" db="EMBL/GenBank/DDBJ databases">
        <authorList>
            <person name="Aslett M."/>
        </authorList>
    </citation>
    <scope>NUCLEOTIDE SEQUENCE [LARGE SCALE GENOMIC DNA]</scope>
    <source>
        <strain evidence="2">Weybridge</strain>
    </source>
</reference>
<dbReference type="RefSeq" id="XP_013334116.1">
    <property type="nucleotide sequence ID" value="XM_013478662.1"/>
</dbReference>
<feature type="compositionally biased region" description="Low complexity" evidence="1">
    <location>
        <begin position="200"/>
        <end position="219"/>
    </location>
</feature>
<dbReference type="AlphaFoldDB" id="U6M313"/>
<dbReference type="OMA" id="FTNPHPF"/>
<feature type="region of interest" description="Disordered" evidence="1">
    <location>
        <begin position="200"/>
        <end position="232"/>
    </location>
</feature>
<reference evidence="2" key="1">
    <citation type="submission" date="2013-10" db="EMBL/GenBank/DDBJ databases">
        <title>Genomic analysis of the causative agents of coccidiosis in chickens.</title>
        <authorList>
            <person name="Reid A.J."/>
            <person name="Blake D."/>
            <person name="Billington K."/>
            <person name="Browne H."/>
            <person name="Dunn M."/>
            <person name="Hung S."/>
            <person name="Kawahara F."/>
            <person name="Miranda-Saavedra D."/>
            <person name="Mourier T."/>
            <person name="Nagra H."/>
            <person name="Otto T.D."/>
            <person name="Rawlings N."/>
            <person name="Sanchez A."/>
            <person name="Sanders M."/>
            <person name="Subramaniam C."/>
            <person name="Tay Y."/>
            <person name="Dear P."/>
            <person name="Doerig C."/>
            <person name="Gruber A."/>
            <person name="Parkinson J."/>
            <person name="Shirley M."/>
            <person name="Wan K.L."/>
            <person name="Berriman M."/>
            <person name="Tomley F."/>
            <person name="Pain A."/>
        </authorList>
    </citation>
    <scope>NUCLEOTIDE SEQUENCE [LARGE SCALE GENOMIC DNA]</scope>
    <source>
        <strain evidence="2">Weybridge</strain>
    </source>
</reference>
<feature type="compositionally biased region" description="Low complexity" evidence="1">
    <location>
        <begin position="459"/>
        <end position="472"/>
    </location>
</feature>
<dbReference type="EMBL" id="HG719291">
    <property type="protein sequence ID" value="CDJ57468.1"/>
    <property type="molecule type" value="Genomic_DNA"/>
</dbReference>
<feature type="region of interest" description="Disordered" evidence="1">
    <location>
        <begin position="578"/>
        <end position="597"/>
    </location>
</feature>
<name>U6M313_EIMMA</name>
<feature type="region of interest" description="Disordered" evidence="1">
    <location>
        <begin position="68"/>
        <end position="93"/>
    </location>
</feature>
<feature type="compositionally biased region" description="Polar residues" evidence="1">
    <location>
        <begin position="68"/>
        <end position="78"/>
    </location>
</feature>
<proteinExistence type="predicted"/>
<dbReference type="GeneID" id="25334875"/>
<protein>
    <submittedName>
        <fullName evidence="2">Chromosome III, complete sequence, related</fullName>
    </submittedName>
</protein>
<evidence type="ECO:0000313" key="3">
    <source>
        <dbReference type="Proteomes" id="UP000030763"/>
    </source>
</evidence>
<feature type="compositionally biased region" description="Basic and acidic residues" evidence="1">
    <location>
        <begin position="519"/>
        <end position="541"/>
    </location>
</feature>
<sequence>MKAQIRSIRLNVERFRVQLPLPLCINVSVPLSISNAPEWAGFRPTNLLFPPTCSSLHFIAARGLATSGTLPNSSQQRESCAASGDQSHPLETDEPYKCIGDDNVLSDIRVASDKDEEGEETDIEDDAELEDICAGDLSDCPPALKEFVFTNPHPFPFTADPEDLEPQQVKDVVKTLLSMRNCSTAAAVAGAAPAAPEGTAAAASEAATPTGAATPAKPTAEGREGVYSEPSRWCSEPDMALNEEGETKWLQYPEPNVLWPNPLLHNHRLQPFTCTVPAEGKGGAAAEGTAESAAAAPAAVGGGPSRLNELQLRVNRLRLEELWKYSGVYGTSWDELDEVYVQFRQQQQQRQQQWDTRKQQILEYAGVVCARRLRAKRQEYLKEVGVKIEDLQPDTVEQILVPRSLFRRMTRRLYYKWHDTYFAPWRPGGLQSVLKAHVTLRMLLRETNERQLHLKDDAAAASLRPSGAAAGRHTAKRTARDNTTAGATTTNQQAQLQQQLERILRRRYSRQPIGSKMPDQQREVPKGDASKGRDREAHGAFLHADESMHATAEPLHATPAVESSAEVAKKEEGVWDFTGVRRRNKPTNRQVEAGNPE</sequence>
<evidence type="ECO:0000313" key="2">
    <source>
        <dbReference type="EMBL" id="CDJ57468.1"/>
    </source>
</evidence>